<dbReference type="EMBL" id="LUXM01000038">
    <property type="protein sequence ID" value="KZU92758.1"/>
    <property type="molecule type" value="Genomic_DNA"/>
</dbReference>
<name>A0A162EY63_LACPN</name>
<reference evidence="1 2" key="1">
    <citation type="submission" date="2016-03" db="EMBL/GenBank/DDBJ databases">
        <title>Comparative genomics of 54 Lactobacillus plantarum strains reveals genomic uncoupling from niche constraints.</title>
        <authorList>
            <person name="Martino M.E."/>
        </authorList>
    </citation>
    <scope>NUCLEOTIDE SEQUENCE [LARGE SCALE GENOMIC DNA]</scope>
    <source>
        <strain evidence="1 2">19.1</strain>
    </source>
</reference>
<accession>A0A162EY63</accession>
<dbReference type="PATRIC" id="fig|1590.201.peg.2664"/>
<dbReference type="RefSeq" id="WP_063489661.1">
    <property type="nucleotide sequence ID" value="NZ_JBPKEA010000021.1"/>
</dbReference>
<proteinExistence type="predicted"/>
<evidence type="ECO:0000313" key="2">
    <source>
        <dbReference type="Proteomes" id="UP000076882"/>
    </source>
</evidence>
<comment type="caution">
    <text evidence="1">The sequence shown here is derived from an EMBL/GenBank/DDBJ whole genome shotgun (WGS) entry which is preliminary data.</text>
</comment>
<sequence>MERKTVIIVFLGLVAAGALIWGGHEYRQVQAKTTEISQIKRQKAALLKTQAHLKGTVVAANQAEQAAVKAQEQLKNNSADNQTIQTSNATMVANIMTVFNGLYNYNQDTYQQRQAKVKHWLAPKLNQQYFGGKRQLYGDGSQVTSKLTQLRVYRQAVSGAQLKVLVVAKYKSKYASAKTWNAGTSVYEVSYDGAKQQVTAIDSLISKTD</sequence>
<dbReference type="Proteomes" id="UP000076882">
    <property type="component" value="Unassembled WGS sequence"/>
</dbReference>
<dbReference type="AlphaFoldDB" id="A0A162EY63"/>
<evidence type="ECO:0000313" key="1">
    <source>
        <dbReference type="EMBL" id="KZU92758.1"/>
    </source>
</evidence>
<gene>
    <name evidence="1" type="ORF">Lp19_2740</name>
</gene>
<protein>
    <submittedName>
        <fullName evidence="1">Uncharacterized protein</fullName>
    </submittedName>
</protein>
<organism evidence="1 2">
    <name type="scientific">Lactiplantibacillus plantarum</name>
    <name type="common">Lactobacillus plantarum</name>
    <dbReference type="NCBI Taxonomy" id="1590"/>
    <lineage>
        <taxon>Bacteria</taxon>
        <taxon>Bacillati</taxon>
        <taxon>Bacillota</taxon>
        <taxon>Bacilli</taxon>
        <taxon>Lactobacillales</taxon>
        <taxon>Lactobacillaceae</taxon>
        <taxon>Lactiplantibacillus</taxon>
    </lineage>
</organism>